<dbReference type="PROSITE" id="PS50240">
    <property type="entry name" value="TRYPSIN_DOM"/>
    <property type="match status" value="1"/>
</dbReference>
<evidence type="ECO:0000313" key="4">
    <source>
        <dbReference type="EMBL" id="MFF3572074.1"/>
    </source>
</evidence>
<dbReference type="Pfam" id="PF00089">
    <property type="entry name" value="Trypsin"/>
    <property type="match status" value="1"/>
</dbReference>
<reference evidence="4 5" key="1">
    <citation type="submission" date="2024-10" db="EMBL/GenBank/DDBJ databases">
        <title>The Natural Products Discovery Center: Release of the First 8490 Sequenced Strains for Exploring Actinobacteria Biosynthetic Diversity.</title>
        <authorList>
            <person name="Kalkreuter E."/>
            <person name="Kautsar S.A."/>
            <person name="Yang D."/>
            <person name="Bader C.D."/>
            <person name="Teijaro C.N."/>
            <person name="Fluegel L."/>
            <person name="Davis C.M."/>
            <person name="Simpson J.R."/>
            <person name="Lauterbach L."/>
            <person name="Steele A.D."/>
            <person name="Gui C."/>
            <person name="Meng S."/>
            <person name="Li G."/>
            <person name="Viehrig K."/>
            <person name="Ye F."/>
            <person name="Su P."/>
            <person name="Kiefer A.F."/>
            <person name="Nichols A."/>
            <person name="Cepeda A.J."/>
            <person name="Yan W."/>
            <person name="Fan B."/>
            <person name="Jiang Y."/>
            <person name="Adhikari A."/>
            <person name="Zheng C.-J."/>
            <person name="Schuster L."/>
            <person name="Cowan T.M."/>
            <person name="Smanski M.J."/>
            <person name="Chevrette M.G."/>
            <person name="De Carvalho L.P.S."/>
            <person name="Shen B."/>
        </authorList>
    </citation>
    <scope>NUCLEOTIDE SEQUENCE [LARGE SCALE GENOMIC DNA]</scope>
    <source>
        <strain evidence="4 5">NPDC002593</strain>
    </source>
</reference>
<dbReference type="Proteomes" id="UP001601992">
    <property type="component" value="Unassembled WGS sequence"/>
</dbReference>
<proteinExistence type="inferred from homology"/>
<comment type="caution">
    <text evidence="4">The sequence shown here is derived from an EMBL/GenBank/DDBJ whole genome shotgun (WGS) entry which is preliminary data.</text>
</comment>
<gene>
    <name evidence="4" type="ORF">ACFYXQ_30270</name>
</gene>
<accession>A0ABW6SA67</accession>
<dbReference type="Gene3D" id="2.40.10.10">
    <property type="entry name" value="Trypsin-like serine proteases"/>
    <property type="match status" value="1"/>
</dbReference>
<dbReference type="PRINTS" id="PR00722">
    <property type="entry name" value="CHYMOTRYPSIN"/>
</dbReference>
<dbReference type="InterPro" id="IPR018114">
    <property type="entry name" value="TRYPSIN_HIS"/>
</dbReference>
<keyword evidence="2" id="KW-1015">Disulfide bond</keyword>
<dbReference type="InterPro" id="IPR043504">
    <property type="entry name" value="Peptidase_S1_PA_chymotrypsin"/>
</dbReference>
<dbReference type="InterPro" id="IPR009003">
    <property type="entry name" value="Peptidase_S1_PA"/>
</dbReference>
<dbReference type="PROSITE" id="PS00134">
    <property type="entry name" value="TRYPSIN_HIS"/>
    <property type="match status" value="1"/>
</dbReference>
<dbReference type="PANTHER" id="PTHR24276:SF98">
    <property type="entry name" value="FI18310P1-RELATED"/>
    <property type="match status" value="1"/>
</dbReference>
<evidence type="ECO:0000256" key="1">
    <source>
        <dbReference type="ARBA" id="ARBA00007664"/>
    </source>
</evidence>
<dbReference type="InterPro" id="IPR001254">
    <property type="entry name" value="Trypsin_dom"/>
</dbReference>
<dbReference type="CDD" id="cd00190">
    <property type="entry name" value="Tryp_SPc"/>
    <property type="match status" value="1"/>
</dbReference>
<dbReference type="InterPro" id="IPR001314">
    <property type="entry name" value="Peptidase_S1A"/>
</dbReference>
<evidence type="ECO:0000313" key="5">
    <source>
        <dbReference type="Proteomes" id="UP001601992"/>
    </source>
</evidence>
<comment type="similarity">
    <text evidence="1">Belongs to the peptidase S1 family.</text>
</comment>
<sequence>MGQVPFSADIEVASMHFLRNAAMALAIAAAGTAVCATPPASAVVGGTEVSATAYPWLGAIGSPAFPLRPGGQFCAGALIAPDKVLTAAHCVIFAEPVPHALTVTFGRADLTRRDGTSVGVKAIGVDPGFRISTFDGDLSYHHDVAVLTLQTKLTLPTVRVATPRGSTGTVVGWGATSGADDSNVRLRTVTVPLAPAASCTAAYGAEFDSAHDFCAGSTTADTAEFDSGGPLLVDGAVAGVTSWGKGVTQAGFPGIYAGIPSIGR</sequence>
<feature type="domain" description="Peptidase S1" evidence="3">
    <location>
        <begin position="43"/>
        <end position="264"/>
    </location>
</feature>
<evidence type="ECO:0000259" key="3">
    <source>
        <dbReference type="PROSITE" id="PS50240"/>
    </source>
</evidence>
<evidence type="ECO:0000256" key="2">
    <source>
        <dbReference type="ARBA" id="ARBA00023157"/>
    </source>
</evidence>
<protein>
    <submittedName>
        <fullName evidence="4">S1 family peptidase</fullName>
    </submittedName>
</protein>
<dbReference type="PANTHER" id="PTHR24276">
    <property type="entry name" value="POLYSERASE-RELATED"/>
    <property type="match status" value="1"/>
</dbReference>
<dbReference type="SUPFAM" id="SSF50494">
    <property type="entry name" value="Trypsin-like serine proteases"/>
    <property type="match status" value="1"/>
</dbReference>
<dbReference type="InterPro" id="IPR050430">
    <property type="entry name" value="Peptidase_S1"/>
</dbReference>
<dbReference type="SMART" id="SM00020">
    <property type="entry name" value="Tryp_SPc"/>
    <property type="match status" value="1"/>
</dbReference>
<name>A0ABW6SA67_9NOCA</name>
<organism evidence="4 5">
    <name type="scientific">Nocardia jiangxiensis</name>
    <dbReference type="NCBI Taxonomy" id="282685"/>
    <lineage>
        <taxon>Bacteria</taxon>
        <taxon>Bacillati</taxon>
        <taxon>Actinomycetota</taxon>
        <taxon>Actinomycetes</taxon>
        <taxon>Mycobacteriales</taxon>
        <taxon>Nocardiaceae</taxon>
        <taxon>Nocardia</taxon>
    </lineage>
</organism>
<dbReference type="EMBL" id="JBIAQY010000012">
    <property type="protein sequence ID" value="MFF3572074.1"/>
    <property type="molecule type" value="Genomic_DNA"/>
</dbReference>
<keyword evidence="5" id="KW-1185">Reference proteome</keyword>
<dbReference type="RefSeq" id="WP_387405766.1">
    <property type="nucleotide sequence ID" value="NZ_JBIAQY010000012.1"/>
</dbReference>